<dbReference type="Proteomes" id="UP000052232">
    <property type="component" value="Unassembled WGS sequence"/>
</dbReference>
<dbReference type="EMBL" id="JACT01000003">
    <property type="protein sequence ID" value="KMS54695.1"/>
    <property type="molecule type" value="Genomic_DNA"/>
</dbReference>
<name>A0A0J8AIZ0_9SPHN</name>
<organism evidence="1 2">
    <name type="scientific">Sphingobium cupriresistens LL01</name>
    <dbReference type="NCBI Taxonomy" id="1420583"/>
    <lineage>
        <taxon>Bacteria</taxon>
        <taxon>Pseudomonadati</taxon>
        <taxon>Pseudomonadota</taxon>
        <taxon>Alphaproteobacteria</taxon>
        <taxon>Sphingomonadales</taxon>
        <taxon>Sphingomonadaceae</taxon>
        <taxon>Sphingobium</taxon>
    </lineage>
</organism>
<dbReference type="Pfam" id="PF14281">
    <property type="entry name" value="PDDEXK_4"/>
    <property type="match status" value="1"/>
</dbReference>
<keyword evidence="2" id="KW-1185">Reference proteome</keyword>
<accession>A0A0J8AIZ0</accession>
<comment type="caution">
    <text evidence="1">The sequence shown here is derived from an EMBL/GenBank/DDBJ whole genome shotgun (WGS) entry which is preliminary data.</text>
</comment>
<protein>
    <recommendedName>
        <fullName evidence="3">PD-(D/E)XK nuclease superfamily protein</fullName>
    </recommendedName>
</protein>
<evidence type="ECO:0000313" key="2">
    <source>
        <dbReference type="Proteomes" id="UP000052232"/>
    </source>
</evidence>
<sequence length="436" mass="50078">MIEVATGKPEIESTDFEAVFVNNRKLAQISAHLSRFNPIRVMRMERMEIRHSAILAWLLNPQESHGLSDQFLKAFLGEALRGQATLGFPTALDVVRADLRKAQIRREWQNIDILIHLPEEGWAFVVENKFDSRQHSGQLTRYIEKVQTLIQHEERELTVRGIFLTLHDEEPADPRYAPINYDMICEILPDVLTREAQSLTVEAKTFLNHYIEILEEELGVSQQRTEMEKLARELYREHKKVLDFVMEHGANSDFAIAMHSIAGDDPDREVPVTIDRKAYHFGWIENDKASFLPAQWYDGLGGERYDWEGCEDWWMGYPLVAWLQLVSDADGNGGQLRLYAEVGPLSSHEFRQALIEKIIDAAAKSGTDKVRFHRGAAEEGKRFSKFLKQNSLGIRDVQDADEIAVGAKKLLKKFEDEFELVGKLLPKFQKYGVRAQ</sequence>
<dbReference type="PATRIC" id="fig|1420583.3.peg.2828"/>
<evidence type="ECO:0008006" key="3">
    <source>
        <dbReference type="Google" id="ProtNLM"/>
    </source>
</evidence>
<proteinExistence type="predicted"/>
<reference evidence="1 2" key="1">
    <citation type="journal article" date="2015" name="G3 (Bethesda)">
        <title>Insights into Ongoing Evolution of the Hexachlorocyclohexane Catabolic Pathway from Comparative Genomics of Ten Sphingomonadaceae Strains.</title>
        <authorList>
            <person name="Pearce S.L."/>
            <person name="Oakeshott J.G."/>
            <person name="Pandey G."/>
        </authorList>
    </citation>
    <scope>NUCLEOTIDE SEQUENCE [LARGE SCALE GENOMIC DNA]</scope>
    <source>
        <strain evidence="1 2">LL01</strain>
    </source>
</reference>
<dbReference type="InterPro" id="IPR029470">
    <property type="entry name" value="PDDEXK_4"/>
</dbReference>
<dbReference type="RefSeq" id="WP_066605970.1">
    <property type="nucleotide sequence ID" value="NZ_KQ130435.1"/>
</dbReference>
<evidence type="ECO:0000313" key="1">
    <source>
        <dbReference type="EMBL" id="KMS54695.1"/>
    </source>
</evidence>
<dbReference type="STRING" id="1420583.V473_15165"/>
<dbReference type="AlphaFoldDB" id="A0A0J8AIZ0"/>
<gene>
    <name evidence="1" type="ORF">V473_15165</name>
</gene>